<dbReference type="EMBL" id="KN880997">
    <property type="protein sequence ID" value="KIY61254.1"/>
    <property type="molecule type" value="Genomic_DNA"/>
</dbReference>
<accession>A0A0D7ATU4</accession>
<gene>
    <name evidence="3" type="ORF">CYLTODRAFT_495344</name>
</gene>
<evidence type="ECO:0000313" key="4">
    <source>
        <dbReference type="Proteomes" id="UP000054007"/>
    </source>
</evidence>
<reference evidence="3 4" key="1">
    <citation type="journal article" date="2015" name="Fungal Genet. Biol.">
        <title>Evolution of novel wood decay mechanisms in Agaricales revealed by the genome sequences of Fistulina hepatica and Cylindrobasidium torrendii.</title>
        <authorList>
            <person name="Floudas D."/>
            <person name="Held B.W."/>
            <person name="Riley R."/>
            <person name="Nagy L.G."/>
            <person name="Koehler G."/>
            <person name="Ransdell A.S."/>
            <person name="Younus H."/>
            <person name="Chow J."/>
            <person name="Chiniquy J."/>
            <person name="Lipzen A."/>
            <person name="Tritt A."/>
            <person name="Sun H."/>
            <person name="Haridas S."/>
            <person name="LaButti K."/>
            <person name="Ohm R.A."/>
            <person name="Kues U."/>
            <person name="Blanchette R.A."/>
            <person name="Grigoriev I.V."/>
            <person name="Minto R.E."/>
            <person name="Hibbett D.S."/>
        </authorList>
    </citation>
    <scope>NUCLEOTIDE SEQUENCE [LARGE SCALE GENOMIC DNA]</scope>
    <source>
        <strain evidence="3 4">FP15055 ss-10</strain>
    </source>
</reference>
<keyword evidence="1" id="KW-0175">Coiled coil</keyword>
<name>A0A0D7ATU4_9AGAR</name>
<keyword evidence="4" id="KW-1185">Reference proteome</keyword>
<evidence type="ECO:0000313" key="3">
    <source>
        <dbReference type="EMBL" id="KIY61254.1"/>
    </source>
</evidence>
<evidence type="ECO:0000256" key="2">
    <source>
        <dbReference type="SAM" id="MobiDB-lite"/>
    </source>
</evidence>
<proteinExistence type="predicted"/>
<dbReference type="Proteomes" id="UP000054007">
    <property type="component" value="Unassembled WGS sequence"/>
</dbReference>
<organism evidence="3 4">
    <name type="scientific">Cylindrobasidium torrendii FP15055 ss-10</name>
    <dbReference type="NCBI Taxonomy" id="1314674"/>
    <lineage>
        <taxon>Eukaryota</taxon>
        <taxon>Fungi</taxon>
        <taxon>Dikarya</taxon>
        <taxon>Basidiomycota</taxon>
        <taxon>Agaricomycotina</taxon>
        <taxon>Agaricomycetes</taxon>
        <taxon>Agaricomycetidae</taxon>
        <taxon>Agaricales</taxon>
        <taxon>Marasmiineae</taxon>
        <taxon>Physalacriaceae</taxon>
        <taxon>Cylindrobasidium</taxon>
    </lineage>
</organism>
<feature type="coiled-coil region" evidence="1">
    <location>
        <begin position="22"/>
        <end position="91"/>
    </location>
</feature>
<feature type="region of interest" description="Disordered" evidence="2">
    <location>
        <begin position="188"/>
        <end position="226"/>
    </location>
</feature>
<dbReference type="AlphaFoldDB" id="A0A0D7ATU4"/>
<feature type="compositionally biased region" description="Basic and acidic residues" evidence="2">
    <location>
        <begin position="210"/>
        <end position="226"/>
    </location>
</feature>
<sequence>MASNRDARIIARAEEERLRQIIDDLRDTLLQRDKKVDQLEQALCTAQYARLTQKEKTKQLKGDLEKLQEDFEETKRDLQKMEERYTSLRQTVMRGSTSQMNRPASINIAEQNHAVNTSNQNSIACIPEPPNQHALPTTVDDSVDMIDSSTKNRIGRWAQEVSSQTKDMSLEALQMKTELECIHLSLNSMESPPAPTPAHVSSGKRNHTTCGEKEFSVKKRPRGDGQ</sequence>
<protein>
    <submittedName>
        <fullName evidence="3">Uncharacterized protein</fullName>
    </submittedName>
</protein>
<evidence type="ECO:0000256" key="1">
    <source>
        <dbReference type="SAM" id="Coils"/>
    </source>
</evidence>